<feature type="modified residue" description="4-aspartylphosphate" evidence="8">
    <location>
        <position position="59"/>
    </location>
</feature>
<keyword evidence="7" id="KW-0902">Two-component regulatory system</keyword>
<dbReference type="KEGG" id="sted:SPTER_09110"/>
<dbReference type="SMART" id="SM00448">
    <property type="entry name" value="REC"/>
    <property type="match status" value="1"/>
</dbReference>
<feature type="domain" description="Response regulatory" evidence="10">
    <location>
        <begin position="10"/>
        <end position="127"/>
    </location>
</feature>
<dbReference type="InterPro" id="IPR004358">
    <property type="entry name" value="Sig_transdc_His_kin-like_C"/>
</dbReference>
<dbReference type="InterPro" id="IPR013655">
    <property type="entry name" value="PAS_fold_3"/>
</dbReference>
<dbReference type="CDD" id="cd00130">
    <property type="entry name" value="PAS"/>
    <property type="match status" value="1"/>
</dbReference>
<dbReference type="InterPro" id="IPR001789">
    <property type="entry name" value="Sig_transdc_resp-reg_receiver"/>
</dbReference>
<dbReference type="AlphaFoldDB" id="A0A517DQJ7"/>
<evidence type="ECO:0000256" key="2">
    <source>
        <dbReference type="ARBA" id="ARBA00004370"/>
    </source>
</evidence>
<dbReference type="SUPFAM" id="SSF55874">
    <property type="entry name" value="ATPase domain of HSP90 chaperone/DNA topoisomerase II/histidine kinase"/>
    <property type="match status" value="1"/>
</dbReference>
<comment type="catalytic activity">
    <reaction evidence="1">
        <text>ATP + protein L-histidine = ADP + protein N-phospho-L-histidine.</text>
        <dbReference type="EC" id="2.7.13.3"/>
    </reaction>
</comment>
<evidence type="ECO:0000259" key="9">
    <source>
        <dbReference type="PROSITE" id="PS50109"/>
    </source>
</evidence>
<dbReference type="NCBIfam" id="TIGR00229">
    <property type="entry name" value="sensory_box"/>
    <property type="match status" value="1"/>
</dbReference>
<sequence>MNMNNTYTPNILIVDDDQNKLQILADILLDMEVNIVTAASANEAFRLLMKNDFAVILLDVKMPGIDGFETAGLIRKRAKFQDTPIVFITSYSPDEIDIKKGYALGSVDYLFAPVNSEILRAKVSVFVKLARLKEKSNAVQLETEEINKKLSISNEKYSLLKSTNERLNFIFNSMPVVIFTLAASEDFKVTFATRNTFEQLGYEAGEFIKHPGLWVECIHSEDMEQVFSCFPQLFDEGRCTFEYRFKRQCGDYIWVQNVLRLIREDGHDAPVEIIGCLSDISERKSTEKQLALKTAELERSNAELEHFAYIASHDLQEPLRAISSYLQLIEKRGCYEAFDEKSKDYFTRVIKGAKRMQAMIDDLLQYSRVVSNKAAFVSCDCNEIVEEAIHNLGVLIKETEARINCKPLPVIEGNQNQLLRFFQNMINNGLKFHKENEAPVIDITAEKDGGHWIFSISDNGIGIKKESRDRIFDVFQRLNAKDKYPGTGIGLAVCKKIADNHKGRIWVESELGTGSTFYLAIPEARGGSWNEQYEANRDLIGGR</sequence>
<dbReference type="Proteomes" id="UP000320776">
    <property type="component" value="Chromosome"/>
</dbReference>
<dbReference type="InterPro" id="IPR003661">
    <property type="entry name" value="HisK_dim/P_dom"/>
</dbReference>
<dbReference type="CDD" id="cd00082">
    <property type="entry name" value="HisKA"/>
    <property type="match status" value="1"/>
</dbReference>
<dbReference type="Pfam" id="PF00512">
    <property type="entry name" value="HisKA"/>
    <property type="match status" value="1"/>
</dbReference>
<dbReference type="RefSeq" id="WP_144349244.1">
    <property type="nucleotide sequence ID" value="NZ_CP036259.1"/>
</dbReference>
<dbReference type="OrthoDB" id="9759232at2"/>
<dbReference type="InterPro" id="IPR036097">
    <property type="entry name" value="HisK_dim/P_sf"/>
</dbReference>
<dbReference type="Pfam" id="PF08447">
    <property type="entry name" value="PAS_3"/>
    <property type="match status" value="1"/>
</dbReference>
<dbReference type="Gene3D" id="1.10.287.130">
    <property type="match status" value="1"/>
</dbReference>
<dbReference type="SUPFAM" id="SSF55785">
    <property type="entry name" value="PYP-like sensor domain (PAS domain)"/>
    <property type="match status" value="1"/>
</dbReference>
<dbReference type="Gene3D" id="3.30.450.20">
    <property type="entry name" value="PAS domain"/>
    <property type="match status" value="1"/>
</dbReference>
<dbReference type="PROSITE" id="PS50112">
    <property type="entry name" value="PAS"/>
    <property type="match status" value="1"/>
</dbReference>
<protein>
    <recommendedName>
        <fullName evidence="3">histidine kinase</fullName>
        <ecNumber evidence="3">2.7.13.3</ecNumber>
    </recommendedName>
</protein>
<dbReference type="EC" id="2.7.13.3" evidence="3"/>
<evidence type="ECO:0000256" key="1">
    <source>
        <dbReference type="ARBA" id="ARBA00000085"/>
    </source>
</evidence>
<feature type="domain" description="Histidine kinase" evidence="9">
    <location>
        <begin position="310"/>
        <end position="525"/>
    </location>
</feature>
<dbReference type="FunFam" id="3.30.565.10:FF:000006">
    <property type="entry name" value="Sensor histidine kinase WalK"/>
    <property type="match status" value="1"/>
</dbReference>
<dbReference type="PROSITE" id="PS50109">
    <property type="entry name" value="HIS_KIN"/>
    <property type="match status" value="1"/>
</dbReference>
<evidence type="ECO:0000256" key="8">
    <source>
        <dbReference type="PROSITE-ProRule" id="PRU00169"/>
    </source>
</evidence>
<dbReference type="SMART" id="SM00387">
    <property type="entry name" value="HATPase_c"/>
    <property type="match status" value="1"/>
</dbReference>
<evidence type="ECO:0000256" key="6">
    <source>
        <dbReference type="ARBA" id="ARBA00022777"/>
    </source>
</evidence>
<feature type="domain" description="PAS" evidence="11">
    <location>
        <begin position="163"/>
        <end position="237"/>
    </location>
</feature>
<keyword evidence="4 8" id="KW-0597">Phosphoprotein</keyword>
<dbReference type="InterPro" id="IPR000700">
    <property type="entry name" value="PAS-assoc_C"/>
</dbReference>
<evidence type="ECO:0000256" key="7">
    <source>
        <dbReference type="ARBA" id="ARBA00023012"/>
    </source>
</evidence>
<dbReference type="GO" id="GO:0016020">
    <property type="term" value="C:membrane"/>
    <property type="evidence" value="ECO:0007669"/>
    <property type="project" value="UniProtKB-SubCell"/>
</dbReference>
<dbReference type="EMBL" id="CP036259">
    <property type="protein sequence ID" value="QDR79633.1"/>
    <property type="molecule type" value="Genomic_DNA"/>
</dbReference>
<evidence type="ECO:0000259" key="12">
    <source>
        <dbReference type="PROSITE" id="PS50113"/>
    </source>
</evidence>
<dbReference type="PROSITE" id="PS50110">
    <property type="entry name" value="RESPONSE_REGULATORY"/>
    <property type="match status" value="1"/>
</dbReference>
<evidence type="ECO:0000256" key="4">
    <source>
        <dbReference type="ARBA" id="ARBA00022553"/>
    </source>
</evidence>
<dbReference type="InterPro" id="IPR000014">
    <property type="entry name" value="PAS"/>
</dbReference>
<evidence type="ECO:0000256" key="3">
    <source>
        <dbReference type="ARBA" id="ARBA00012438"/>
    </source>
</evidence>
<dbReference type="InterPro" id="IPR011006">
    <property type="entry name" value="CheY-like_superfamily"/>
</dbReference>
<feature type="domain" description="PAC" evidence="12">
    <location>
        <begin position="239"/>
        <end position="292"/>
    </location>
</feature>
<evidence type="ECO:0000259" key="10">
    <source>
        <dbReference type="PROSITE" id="PS50110"/>
    </source>
</evidence>
<organism evidence="13 14">
    <name type="scientific">Sporomusa termitida</name>
    <dbReference type="NCBI Taxonomy" id="2377"/>
    <lineage>
        <taxon>Bacteria</taxon>
        <taxon>Bacillati</taxon>
        <taxon>Bacillota</taxon>
        <taxon>Negativicutes</taxon>
        <taxon>Selenomonadales</taxon>
        <taxon>Sporomusaceae</taxon>
        <taxon>Sporomusa</taxon>
    </lineage>
</organism>
<dbReference type="PANTHER" id="PTHR43304:SF1">
    <property type="entry name" value="PAC DOMAIN-CONTAINING PROTEIN"/>
    <property type="match status" value="1"/>
</dbReference>
<keyword evidence="5 13" id="KW-0808">Transferase</keyword>
<dbReference type="InterPro" id="IPR035965">
    <property type="entry name" value="PAS-like_dom_sf"/>
</dbReference>
<evidence type="ECO:0000313" key="14">
    <source>
        <dbReference type="Proteomes" id="UP000320776"/>
    </source>
</evidence>
<dbReference type="SMART" id="SM00091">
    <property type="entry name" value="PAS"/>
    <property type="match status" value="1"/>
</dbReference>
<dbReference type="SUPFAM" id="SSF52172">
    <property type="entry name" value="CheY-like"/>
    <property type="match status" value="1"/>
</dbReference>
<dbReference type="SMART" id="SM00086">
    <property type="entry name" value="PAC"/>
    <property type="match status" value="1"/>
</dbReference>
<dbReference type="InterPro" id="IPR001610">
    <property type="entry name" value="PAC"/>
</dbReference>
<dbReference type="Pfam" id="PF02518">
    <property type="entry name" value="HATPase_c"/>
    <property type="match status" value="1"/>
</dbReference>
<evidence type="ECO:0000313" key="13">
    <source>
        <dbReference type="EMBL" id="QDR79633.1"/>
    </source>
</evidence>
<dbReference type="Gene3D" id="3.40.50.2300">
    <property type="match status" value="1"/>
</dbReference>
<dbReference type="InterPro" id="IPR005467">
    <property type="entry name" value="His_kinase_dom"/>
</dbReference>
<keyword evidence="14" id="KW-1185">Reference proteome</keyword>
<dbReference type="Pfam" id="PF00072">
    <property type="entry name" value="Response_reg"/>
    <property type="match status" value="1"/>
</dbReference>
<dbReference type="SUPFAM" id="SSF47384">
    <property type="entry name" value="Homodimeric domain of signal transducing histidine kinase"/>
    <property type="match status" value="1"/>
</dbReference>
<dbReference type="InterPro" id="IPR052162">
    <property type="entry name" value="Sensor_kinase/Photoreceptor"/>
</dbReference>
<dbReference type="InterPro" id="IPR003594">
    <property type="entry name" value="HATPase_dom"/>
</dbReference>
<reference evidence="13 14" key="1">
    <citation type="submission" date="2019-02" db="EMBL/GenBank/DDBJ databases">
        <title>Closed genome of Sporomusa termitida DSM 4440.</title>
        <authorList>
            <person name="Poehlein A."/>
            <person name="Daniel R."/>
        </authorList>
    </citation>
    <scope>NUCLEOTIDE SEQUENCE [LARGE SCALE GENOMIC DNA]</scope>
    <source>
        <strain evidence="13 14">DSM 4440</strain>
    </source>
</reference>
<comment type="subcellular location">
    <subcellularLocation>
        <location evidence="2">Membrane</location>
    </subcellularLocation>
</comment>
<dbReference type="PRINTS" id="PR00344">
    <property type="entry name" value="BCTRLSENSOR"/>
</dbReference>
<evidence type="ECO:0000259" key="11">
    <source>
        <dbReference type="PROSITE" id="PS50112"/>
    </source>
</evidence>
<evidence type="ECO:0000256" key="5">
    <source>
        <dbReference type="ARBA" id="ARBA00022679"/>
    </source>
</evidence>
<dbReference type="PROSITE" id="PS50113">
    <property type="entry name" value="PAC"/>
    <property type="match status" value="1"/>
</dbReference>
<proteinExistence type="predicted"/>
<dbReference type="InterPro" id="IPR036890">
    <property type="entry name" value="HATPase_C_sf"/>
</dbReference>
<dbReference type="SMART" id="SM00388">
    <property type="entry name" value="HisKA"/>
    <property type="match status" value="1"/>
</dbReference>
<keyword evidence="6 13" id="KW-0418">Kinase</keyword>
<dbReference type="GO" id="GO:0000155">
    <property type="term" value="F:phosphorelay sensor kinase activity"/>
    <property type="evidence" value="ECO:0007669"/>
    <property type="project" value="InterPro"/>
</dbReference>
<dbReference type="Gene3D" id="3.30.565.10">
    <property type="entry name" value="Histidine kinase-like ATPase, C-terminal domain"/>
    <property type="match status" value="1"/>
</dbReference>
<accession>A0A517DQJ7</accession>
<dbReference type="PANTHER" id="PTHR43304">
    <property type="entry name" value="PHYTOCHROME-LIKE PROTEIN CPH1"/>
    <property type="match status" value="1"/>
</dbReference>
<gene>
    <name evidence="13" type="primary">rcsC_2</name>
    <name evidence="13" type="ORF">SPTER_09110</name>
</gene>
<name>A0A517DQJ7_9FIRM</name>